<evidence type="ECO:0000256" key="4">
    <source>
        <dbReference type="ARBA" id="ARBA00023026"/>
    </source>
</evidence>
<dbReference type="InParanoid" id="G4ZVI7"/>
<dbReference type="PANTHER" id="PTHR33657">
    <property type="entry name" value="DOMAIN PROTEIN, PUTATIVE (AFU_ORTHOLOGUE AFUA_5G00600)-RELATED"/>
    <property type="match status" value="1"/>
</dbReference>
<reference evidence="5 6" key="1">
    <citation type="journal article" date="2006" name="Science">
        <title>Phytophthora genome sequences uncover evolutionary origins and mechanisms of pathogenesis.</title>
        <authorList>
            <person name="Tyler B.M."/>
            <person name="Tripathy S."/>
            <person name="Zhang X."/>
            <person name="Dehal P."/>
            <person name="Jiang R.H."/>
            <person name="Aerts A."/>
            <person name="Arredondo F.D."/>
            <person name="Baxter L."/>
            <person name="Bensasson D."/>
            <person name="Beynon J.L."/>
            <person name="Chapman J."/>
            <person name="Damasceno C.M."/>
            <person name="Dorrance A.E."/>
            <person name="Dou D."/>
            <person name="Dickerman A.W."/>
            <person name="Dubchak I.L."/>
            <person name="Garbelotto M."/>
            <person name="Gijzen M."/>
            <person name="Gordon S.G."/>
            <person name="Govers F."/>
            <person name="Grunwald N.J."/>
            <person name="Huang W."/>
            <person name="Ivors K.L."/>
            <person name="Jones R.W."/>
            <person name="Kamoun S."/>
            <person name="Krampis K."/>
            <person name="Lamour K.H."/>
            <person name="Lee M.K."/>
            <person name="McDonald W.H."/>
            <person name="Medina M."/>
            <person name="Meijer H.J."/>
            <person name="Nordberg E.K."/>
            <person name="Maclean D.J."/>
            <person name="Ospina-Giraldo M.D."/>
            <person name="Morris P.F."/>
            <person name="Phuntumart V."/>
            <person name="Putnam N.H."/>
            <person name="Rash S."/>
            <person name="Rose J.K."/>
            <person name="Sakihama Y."/>
            <person name="Salamov A.A."/>
            <person name="Savidor A."/>
            <person name="Scheuring C.F."/>
            <person name="Smith B.M."/>
            <person name="Sobral B.W."/>
            <person name="Terry A."/>
            <person name="Torto-Alalibo T.A."/>
            <person name="Win J."/>
            <person name="Xu Z."/>
            <person name="Zhang H."/>
            <person name="Grigoriev I.V."/>
            <person name="Rokhsar D.S."/>
            <person name="Boore J.L."/>
        </authorList>
    </citation>
    <scope>NUCLEOTIDE SEQUENCE [LARGE SCALE GENOMIC DNA]</scope>
    <source>
        <strain evidence="5 6">P6497</strain>
    </source>
</reference>
<evidence type="ECO:0000256" key="2">
    <source>
        <dbReference type="ARBA" id="ARBA00009520"/>
    </source>
</evidence>
<comment type="similarity">
    <text evidence="2">Belongs to the Necrosis inducing protein (NPP1) family.</text>
</comment>
<evidence type="ECO:0000256" key="1">
    <source>
        <dbReference type="ARBA" id="ARBA00004613"/>
    </source>
</evidence>
<name>G4ZVI7_PHYSP</name>
<keyword evidence="3" id="KW-0964">Secreted</keyword>
<dbReference type="RefSeq" id="XP_009532559.1">
    <property type="nucleotide sequence ID" value="XM_009534264.1"/>
</dbReference>
<comment type="subcellular location">
    <subcellularLocation>
        <location evidence="1">Secreted</location>
    </subcellularLocation>
</comment>
<dbReference type="PANTHER" id="PTHR33657:SF8">
    <property type="entry name" value="DOMAIN PROTEIN, PUTATIVE (AFU_ORTHOLOGUE AFUA_5G00600)-RELATED"/>
    <property type="match status" value="1"/>
</dbReference>
<dbReference type="KEGG" id="psoj:PHYSODRAFT_336673"/>
<dbReference type="Pfam" id="PF05630">
    <property type="entry name" value="NPP1"/>
    <property type="match status" value="1"/>
</dbReference>
<dbReference type="InterPro" id="IPR008701">
    <property type="entry name" value="NPP1"/>
</dbReference>
<protein>
    <submittedName>
        <fullName evidence="5">Uncharacterized protein</fullName>
    </submittedName>
</protein>
<keyword evidence="4" id="KW-0843">Virulence</keyword>
<gene>
    <name evidence="5" type="ORF">PHYSODRAFT_336673</name>
</gene>
<dbReference type="STRING" id="1094619.G4ZVI7"/>
<keyword evidence="6" id="KW-1185">Reference proteome</keyword>
<dbReference type="GO" id="GO:0005576">
    <property type="term" value="C:extracellular region"/>
    <property type="evidence" value="ECO:0007669"/>
    <property type="project" value="UniProtKB-SubCell"/>
</dbReference>
<accession>G4ZVI7</accession>
<sequence>MTQQSVRHHVRLLLPEFFAGLASRRHDQASVILWIDNPEVETSLLLGIAASGGNSEYIGKAPAPAECFINGFTPNLIRTLDTFPHIDCTLEKVGSPQSLIIWDQMTDAARATLSTADFGKAQVPFNEYNFIKRLDEAAPF</sequence>
<proteinExistence type="inferred from homology"/>
<dbReference type="SMR" id="G4ZVI7"/>
<dbReference type="EMBL" id="JH159157">
    <property type="protein sequence ID" value="EGZ12226.1"/>
    <property type="molecule type" value="Genomic_DNA"/>
</dbReference>
<dbReference type="AlphaFoldDB" id="G4ZVI7"/>
<dbReference type="GeneID" id="20647237"/>
<dbReference type="Proteomes" id="UP000002640">
    <property type="component" value="Unassembled WGS sequence"/>
</dbReference>
<organism evidence="5 6">
    <name type="scientific">Phytophthora sojae (strain P6497)</name>
    <name type="common">Soybean stem and root rot agent</name>
    <name type="synonym">Phytophthora megasperma f. sp. glycines</name>
    <dbReference type="NCBI Taxonomy" id="1094619"/>
    <lineage>
        <taxon>Eukaryota</taxon>
        <taxon>Sar</taxon>
        <taxon>Stramenopiles</taxon>
        <taxon>Oomycota</taxon>
        <taxon>Peronosporomycetes</taxon>
        <taxon>Peronosporales</taxon>
        <taxon>Peronosporaceae</taxon>
        <taxon>Phytophthora</taxon>
    </lineage>
</organism>
<evidence type="ECO:0000313" key="5">
    <source>
        <dbReference type="EMBL" id="EGZ12226.1"/>
    </source>
</evidence>
<evidence type="ECO:0000256" key="3">
    <source>
        <dbReference type="ARBA" id="ARBA00022525"/>
    </source>
</evidence>
<evidence type="ECO:0000313" key="6">
    <source>
        <dbReference type="Proteomes" id="UP000002640"/>
    </source>
</evidence>